<dbReference type="GO" id="GO:0005524">
    <property type="term" value="F:ATP binding"/>
    <property type="evidence" value="ECO:0007669"/>
    <property type="project" value="UniProtKB-KW"/>
</dbReference>
<keyword evidence="14" id="KW-0413">Isomerase</keyword>
<keyword evidence="8 21" id="KW-0347">Helicase</keyword>
<dbReference type="GO" id="GO:0046872">
    <property type="term" value="F:metal ion binding"/>
    <property type="evidence" value="ECO:0007669"/>
    <property type="project" value="UniProtKB-KW"/>
</dbReference>
<dbReference type="GO" id="GO:0006310">
    <property type="term" value="P:DNA recombination"/>
    <property type="evidence" value="ECO:0007669"/>
    <property type="project" value="UniProtKB-UniRule"/>
</dbReference>
<dbReference type="GO" id="GO:0003677">
    <property type="term" value="F:DNA binding"/>
    <property type="evidence" value="ECO:0007669"/>
    <property type="project" value="UniProtKB-KW"/>
</dbReference>
<dbReference type="CDD" id="cd18794">
    <property type="entry name" value="SF2_C_RecQ"/>
    <property type="match status" value="1"/>
</dbReference>
<keyword evidence="4" id="KW-0479">Metal-binding</keyword>
<keyword evidence="12" id="KW-0233">DNA recombination</keyword>
<evidence type="ECO:0000256" key="15">
    <source>
        <dbReference type="ARBA" id="ARBA00034617"/>
    </source>
</evidence>
<dbReference type="Pfam" id="PF00270">
    <property type="entry name" value="DEAD"/>
    <property type="match status" value="1"/>
</dbReference>
<evidence type="ECO:0000256" key="5">
    <source>
        <dbReference type="ARBA" id="ARBA00022741"/>
    </source>
</evidence>
<dbReference type="CDD" id="cd17920">
    <property type="entry name" value="DEXHc_RecQ"/>
    <property type="match status" value="1"/>
</dbReference>
<comment type="catalytic activity">
    <reaction evidence="15">
        <text>Couples ATP hydrolysis with the unwinding of duplex DNA by translocating in the 3'-5' direction.</text>
        <dbReference type="EC" id="5.6.2.4"/>
    </reaction>
</comment>
<sequence length="718" mass="80695">MSPLEILRTRFGYSSFRLEQEAIIQSVLQRKDTFVLMPTGGGKSLCYQVPALLLDGLTVVISPLIALMKDQVDALRLNGVQAAYLNSTQSGAEQDAIISKVLSKEMKLLYLAPESSFFRRLSSFNVSLVAVDEAHCISHWGHDFRPEYLLLNQLKQTLPNVPVIALTATADKVTQRDIIEKLALRNPAVFVSSFNRANIRYTVEPKKRSFEKLLGFLETRKEESGIIYCLSRVATDSLAADLAKEGFNVLPYHAGMEKEQRARHQEMFLRDDVKIMVATIAFGMGIDKSNVRYVVHMDLPKNIESYYQETGRAGRDGLESEALLYYTYADVSKMKKFVEIEGNAEQTRIYLKKLDQMAAYGDLVTCRRQYLLNYFDEPAPSYCGNCDICLTQVEREEGTVQAQKVLSAVTRLQERFGTNYVIDVLRGSNSAKIMDDHRALKTFGVGADTSKEEWVSIIRDLLAQGYLAKSDGTYPVLKLTPKSAAVLRGAERVMLVRSKEKLPAPMMQVAEESAEYEAPLFMILKKVRTTLAQEENVPPYVVLSDASLRELATYLPLDRASMRNISGFGELKVERYGPAFEDAIVRYCEENSLATRMHLKSPKRTSSGRRERPERPQRENETKQQTLDLFKAGHLAADIAALRNLSVGTVENHLAFYVQYGKLPVEELVRPAKIPTIQLAIEQVGGKMLAPIKEKLGPGFTYGEIKAVMAYMEFKATS</sequence>
<feature type="domain" description="Helicase C-terminal" evidence="20">
    <location>
        <begin position="209"/>
        <end position="355"/>
    </location>
</feature>
<dbReference type="FunFam" id="3.40.50.300:FF:000156">
    <property type="entry name" value="ATP-dependent DNA helicase recQ"/>
    <property type="match status" value="1"/>
</dbReference>
<evidence type="ECO:0000259" key="20">
    <source>
        <dbReference type="PROSITE" id="PS51194"/>
    </source>
</evidence>
<dbReference type="Gene3D" id="3.40.50.300">
    <property type="entry name" value="P-loop containing nucleotide triphosphate hydrolases"/>
    <property type="match status" value="2"/>
</dbReference>
<dbReference type="GO" id="GO:0006281">
    <property type="term" value="P:DNA repair"/>
    <property type="evidence" value="ECO:0007669"/>
    <property type="project" value="UniProtKB-KW"/>
</dbReference>
<dbReference type="EC" id="5.6.2.4" evidence="16"/>
<dbReference type="InterPro" id="IPR004589">
    <property type="entry name" value="DNA_helicase_ATP-dep_RecQ"/>
</dbReference>
<evidence type="ECO:0000256" key="10">
    <source>
        <dbReference type="ARBA" id="ARBA00022840"/>
    </source>
</evidence>
<comment type="similarity">
    <text evidence="3">Belongs to the helicase family. RecQ subfamily.</text>
</comment>
<dbReference type="SMART" id="SM00490">
    <property type="entry name" value="HELICc"/>
    <property type="match status" value="1"/>
</dbReference>
<evidence type="ECO:0000256" key="3">
    <source>
        <dbReference type="ARBA" id="ARBA00005446"/>
    </source>
</evidence>
<evidence type="ECO:0000256" key="1">
    <source>
        <dbReference type="ARBA" id="ARBA00001946"/>
    </source>
</evidence>
<dbReference type="PANTHER" id="PTHR13710">
    <property type="entry name" value="DNA HELICASE RECQ FAMILY MEMBER"/>
    <property type="match status" value="1"/>
</dbReference>
<keyword evidence="5" id="KW-0547">Nucleotide-binding</keyword>
<evidence type="ECO:0000256" key="4">
    <source>
        <dbReference type="ARBA" id="ARBA00022723"/>
    </source>
</evidence>
<evidence type="ECO:0000256" key="7">
    <source>
        <dbReference type="ARBA" id="ARBA00022801"/>
    </source>
</evidence>
<keyword evidence="10" id="KW-0067">ATP-binding</keyword>
<keyword evidence="22" id="KW-1185">Reference proteome</keyword>
<dbReference type="InterPro" id="IPR002121">
    <property type="entry name" value="HRDC_dom"/>
</dbReference>
<keyword evidence="13" id="KW-0234">DNA repair</keyword>
<evidence type="ECO:0000256" key="11">
    <source>
        <dbReference type="ARBA" id="ARBA00023125"/>
    </source>
</evidence>
<dbReference type="GO" id="GO:0030894">
    <property type="term" value="C:replisome"/>
    <property type="evidence" value="ECO:0007669"/>
    <property type="project" value="TreeGrafter"/>
</dbReference>
<dbReference type="InterPro" id="IPR010997">
    <property type="entry name" value="HRDC-like_sf"/>
</dbReference>
<feature type="domain" description="HRDC" evidence="18">
    <location>
        <begin position="514"/>
        <end position="594"/>
    </location>
</feature>
<feature type="region of interest" description="Disordered" evidence="17">
    <location>
        <begin position="596"/>
        <end position="624"/>
    </location>
</feature>
<dbReference type="GO" id="GO:0006260">
    <property type="term" value="P:DNA replication"/>
    <property type="evidence" value="ECO:0007669"/>
    <property type="project" value="InterPro"/>
</dbReference>
<dbReference type="SMART" id="SM00487">
    <property type="entry name" value="DEXDc"/>
    <property type="match status" value="1"/>
</dbReference>
<dbReference type="InterPro" id="IPR029491">
    <property type="entry name" value="Helicase_HTH"/>
</dbReference>
<dbReference type="GO" id="GO:0043138">
    <property type="term" value="F:3'-5' DNA helicase activity"/>
    <property type="evidence" value="ECO:0007669"/>
    <property type="project" value="UniProtKB-EC"/>
</dbReference>
<evidence type="ECO:0000256" key="8">
    <source>
        <dbReference type="ARBA" id="ARBA00022806"/>
    </source>
</evidence>
<protein>
    <recommendedName>
        <fullName evidence="16">DNA helicase RecQ</fullName>
        <ecNumber evidence="16">5.6.2.4</ecNumber>
    </recommendedName>
</protein>
<dbReference type="GO" id="GO:0016787">
    <property type="term" value="F:hydrolase activity"/>
    <property type="evidence" value="ECO:0007669"/>
    <property type="project" value="UniProtKB-KW"/>
</dbReference>
<evidence type="ECO:0000256" key="13">
    <source>
        <dbReference type="ARBA" id="ARBA00023204"/>
    </source>
</evidence>
<evidence type="ECO:0000256" key="17">
    <source>
        <dbReference type="SAM" id="MobiDB-lite"/>
    </source>
</evidence>
<dbReference type="InterPro" id="IPR014001">
    <property type="entry name" value="Helicase_ATP-bd"/>
</dbReference>
<dbReference type="PROSITE" id="PS51192">
    <property type="entry name" value="HELICASE_ATP_BIND_1"/>
    <property type="match status" value="1"/>
</dbReference>
<evidence type="ECO:0000256" key="2">
    <source>
        <dbReference type="ARBA" id="ARBA00001947"/>
    </source>
</evidence>
<keyword evidence="6" id="KW-0227">DNA damage</keyword>
<dbReference type="NCBIfam" id="TIGR00614">
    <property type="entry name" value="recQ_fam"/>
    <property type="match status" value="1"/>
</dbReference>
<dbReference type="Gene3D" id="1.10.10.10">
    <property type="entry name" value="Winged helix-like DNA-binding domain superfamily/Winged helix DNA-binding domain"/>
    <property type="match status" value="1"/>
</dbReference>
<dbReference type="InterPro" id="IPR044876">
    <property type="entry name" value="HRDC_dom_sf"/>
</dbReference>
<dbReference type="GO" id="GO:0005737">
    <property type="term" value="C:cytoplasm"/>
    <property type="evidence" value="ECO:0007669"/>
    <property type="project" value="TreeGrafter"/>
</dbReference>
<dbReference type="Pfam" id="PF14493">
    <property type="entry name" value="HTH_40"/>
    <property type="match status" value="1"/>
</dbReference>
<feature type="compositionally biased region" description="Basic residues" evidence="17">
    <location>
        <begin position="597"/>
        <end position="607"/>
    </location>
</feature>
<dbReference type="Pfam" id="PF00271">
    <property type="entry name" value="Helicase_C"/>
    <property type="match status" value="1"/>
</dbReference>
<dbReference type="GO" id="GO:0043590">
    <property type="term" value="C:bacterial nucleoid"/>
    <property type="evidence" value="ECO:0007669"/>
    <property type="project" value="TreeGrafter"/>
</dbReference>
<dbReference type="NCBIfam" id="TIGR01389">
    <property type="entry name" value="recQ"/>
    <property type="match status" value="1"/>
</dbReference>
<dbReference type="SUPFAM" id="SSF47819">
    <property type="entry name" value="HRDC-like"/>
    <property type="match status" value="1"/>
</dbReference>
<dbReference type="GO" id="GO:0009378">
    <property type="term" value="F:four-way junction helicase activity"/>
    <property type="evidence" value="ECO:0007669"/>
    <property type="project" value="TreeGrafter"/>
</dbReference>
<feature type="compositionally biased region" description="Basic and acidic residues" evidence="17">
    <location>
        <begin position="608"/>
        <end position="622"/>
    </location>
</feature>
<dbReference type="InterPro" id="IPR006293">
    <property type="entry name" value="DNA_helicase_ATP-dep_RecQ_bac"/>
</dbReference>
<dbReference type="AlphaFoldDB" id="A0A1M5N549"/>
<name>A0A1M5N549_9BACT</name>
<dbReference type="Gene3D" id="1.10.150.80">
    <property type="entry name" value="HRDC domain"/>
    <property type="match status" value="1"/>
</dbReference>
<dbReference type="SMART" id="SM00956">
    <property type="entry name" value="RQC"/>
    <property type="match status" value="1"/>
</dbReference>
<feature type="domain" description="Helicase ATP-binding" evidence="19">
    <location>
        <begin position="24"/>
        <end position="188"/>
    </location>
</feature>
<dbReference type="FunFam" id="3.40.50.300:FF:000296">
    <property type="entry name" value="ATP-dependent DNA helicase RecQ"/>
    <property type="match status" value="1"/>
</dbReference>
<dbReference type="SMART" id="SM00341">
    <property type="entry name" value="HRDC"/>
    <property type="match status" value="1"/>
</dbReference>
<dbReference type="SUPFAM" id="SSF52540">
    <property type="entry name" value="P-loop containing nucleoside triphosphate hydrolases"/>
    <property type="match status" value="2"/>
</dbReference>
<keyword evidence="7" id="KW-0378">Hydrolase</keyword>
<keyword evidence="9" id="KW-0862">Zinc</keyword>
<dbReference type="InterPro" id="IPR036388">
    <property type="entry name" value="WH-like_DNA-bd_sf"/>
</dbReference>
<organism evidence="21 22">
    <name type="scientific">Chryseolinea serpens</name>
    <dbReference type="NCBI Taxonomy" id="947013"/>
    <lineage>
        <taxon>Bacteria</taxon>
        <taxon>Pseudomonadati</taxon>
        <taxon>Bacteroidota</taxon>
        <taxon>Cytophagia</taxon>
        <taxon>Cytophagales</taxon>
        <taxon>Fulvivirgaceae</taxon>
        <taxon>Chryseolinea</taxon>
    </lineage>
</organism>
<dbReference type="RefSeq" id="WP_073133436.1">
    <property type="nucleotide sequence ID" value="NZ_FQWQ01000001.1"/>
</dbReference>
<dbReference type="Proteomes" id="UP000184212">
    <property type="component" value="Unassembled WGS sequence"/>
</dbReference>
<dbReference type="Pfam" id="PF09382">
    <property type="entry name" value="RQC"/>
    <property type="match status" value="1"/>
</dbReference>
<evidence type="ECO:0000256" key="14">
    <source>
        <dbReference type="ARBA" id="ARBA00023235"/>
    </source>
</evidence>
<evidence type="ECO:0000259" key="18">
    <source>
        <dbReference type="PROSITE" id="PS50967"/>
    </source>
</evidence>
<proteinExistence type="inferred from homology"/>
<dbReference type="InterPro" id="IPR011545">
    <property type="entry name" value="DEAD/DEAH_box_helicase_dom"/>
</dbReference>
<evidence type="ECO:0000256" key="6">
    <source>
        <dbReference type="ARBA" id="ARBA00022763"/>
    </source>
</evidence>
<dbReference type="OrthoDB" id="9763310at2"/>
<dbReference type="GO" id="GO:0009432">
    <property type="term" value="P:SOS response"/>
    <property type="evidence" value="ECO:0007669"/>
    <property type="project" value="UniProtKB-UniRule"/>
</dbReference>
<dbReference type="InterPro" id="IPR018982">
    <property type="entry name" value="RQC_domain"/>
</dbReference>
<dbReference type="InterPro" id="IPR001650">
    <property type="entry name" value="Helicase_C-like"/>
</dbReference>
<gene>
    <name evidence="21" type="ORF">SAMN04488109_2108</name>
</gene>
<dbReference type="EMBL" id="FQWQ01000001">
    <property type="protein sequence ID" value="SHG84575.1"/>
    <property type="molecule type" value="Genomic_DNA"/>
</dbReference>
<accession>A0A1M5N549</accession>
<comment type="cofactor">
    <cofactor evidence="1">
        <name>Mg(2+)</name>
        <dbReference type="ChEBI" id="CHEBI:18420"/>
    </cofactor>
</comment>
<evidence type="ECO:0000313" key="22">
    <source>
        <dbReference type="Proteomes" id="UP000184212"/>
    </source>
</evidence>
<dbReference type="STRING" id="947013.SAMN04488109_2108"/>
<dbReference type="Pfam" id="PF16124">
    <property type="entry name" value="RecQ_Zn_bind"/>
    <property type="match status" value="1"/>
</dbReference>
<dbReference type="PROSITE" id="PS51194">
    <property type="entry name" value="HELICASE_CTER"/>
    <property type="match status" value="1"/>
</dbReference>
<dbReference type="InterPro" id="IPR027417">
    <property type="entry name" value="P-loop_NTPase"/>
</dbReference>
<dbReference type="PROSITE" id="PS50967">
    <property type="entry name" value="HRDC"/>
    <property type="match status" value="1"/>
</dbReference>
<dbReference type="PANTHER" id="PTHR13710:SF105">
    <property type="entry name" value="ATP-DEPENDENT DNA HELICASE Q1"/>
    <property type="match status" value="1"/>
</dbReference>
<comment type="cofactor">
    <cofactor evidence="2">
        <name>Zn(2+)</name>
        <dbReference type="ChEBI" id="CHEBI:29105"/>
    </cofactor>
</comment>
<evidence type="ECO:0000313" key="21">
    <source>
        <dbReference type="EMBL" id="SHG84575.1"/>
    </source>
</evidence>
<evidence type="ECO:0000256" key="12">
    <source>
        <dbReference type="ARBA" id="ARBA00023172"/>
    </source>
</evidence>
<dbReference type="Pfam" id="PF00570">
    <property type="entry name" value="HRDC"/>
    <property type="match status" value="1"/>
</dbReference>
<dbReference type="InterPro" id="IPR032284">
    <property type="entry name" value="RecQ_Zn-bd"/>
</dbReference>
<evidence type="ECO:0000256" key="9">
    <source>
        <dbReference type="ARBA" id="ARBA00022833"/>
    </source>
</evidence>
<evidence type="ECO:0000256" key="16">
    <source>
        <dbReference type="NCBIfam" id="TIGR01389"/>
    </source>
</evidence>
<keyword evidence="11" id="KW-0238">DNA-binding</keyword>
<reference evidence="21 22" key="1">
    <citation type="submission" date="2016-11" db="EMBL/GenBank/DDBJ databases">
        <authorList>
            <person name="Jaros S."/>
            <person name="Januszkiewicz K."/>
            <person name="Wedrychowicz H."/>
        </authorList>
    </citation>
    <scope>NUCLEOTIDE SEQUENCE [LARGE SCALE GENOMIC DNA]</scope>
    <source>
        <strain evidence="21 22">DSM 24574</strain>
    </source>
</reference>
<evidence type="ECO:0000259" key="19">
    <source>
        <dbReference type="PROSITE" id="PS51192"/>
    </source>
</evidence>